<dbReference type="Proteomes" id="UP000830401">
    <property type="component" value="Chromosome"/>
</dbReference>
<evidence type="ECO:0000313" key="4">
    <source>
        <dbReference type="Proteomes" id="UP000830401"/>
    </source>
</evidence>
<organism evidence="3 4">
    <name type="scientific">Hymenobacter volaticus</name>
    <dbReference type="NCBI Taxonomy" id="2932254"/>
    <lineage>
        <taxon>Bacteria</taxon>
        <taxon>Pseudomonadati</taxon>
        <taxon>Bacteroidota</taxon>
        <taxon>Cytophagia</taxon>
        <taxon>Cytophagales</taxon>
        <taxon>Hymenobacteraceae</taxon>
        <taxon>Hymenobacter</taxon>
    </lineage>
</organism>
<keyword evidence="4" id="KW-1185">Reference proteome</keyword>
<protein>
    <recommendedName>
        <fullName evidence="5">MerP protein</fullName>
    </recommendedName>
</protein>
<feature type="signal peptide" evidence="2">
    <location>
        <begin position="1"/>
        <end position="22"/>
    </location>
</feature>
<gene>
    <name evidence="3" type="ORF">MUN86_06385</name>
</gene>
<proteinExistence type="predicted"/>
<reference evidence="3" key="1">
    <citation type="submission" date="2022-04" db="EMBL/GenBank/DDBJ databases">
        <title>Hymenobacter sp. isolated from the air.</title>
        <authorList>
            <person name="Won M."/>
            <person name="Lee C.-M."/>
            <person name="Woen H.-Y."/>
            <person name="Kwon S.-W."/>
        </authorList>
    </citation>
    <scope>NUCLEOTIDE SEQUENCE</scope>
    <source>
        <strain evidence="3">5420S-77</strain>
    </source>
</reference>
<dbReference type="EMBL" id="CP095061">
    <property type="protein sequence ID" value="UOQ67502.1"/>
    <property type="molecule type" value="Genomic_DNA"/>
</dbReference>
<evidence type="ECO:0000256" key="1">
    <source>
        <dbReference type="SAM" id="MobiDB-lite"/>
    </source>
</evidence>
<accession>A0ABY4G9G7</accession>
<keyword evidence="2" id="KW-0732">Signal</keyword>
<evidence type="ECO:0008006" key="5">
    <source>
        <dbReference type="Google" id="ProtNLM"/>
    </source>
</evidence>
<dbReference type="RefSeq" id="WP_245123132.1">
    <property type="nucleotide sequence ID" value="NZ_CP095061.1"/>
</dbReference>
<name>A0ABY4G9G7_9BACT</name>
<feature type="chain" id="PRO_5045071002" description="MerP protein" evidence="2">
    <location>
        <begin position="23"/>
        <end position="140"/>
    </location>
</feature>
<evidence type="ECO:0000256" key="2">
    <source>
        <dbReference type="SAM" id="SignalP"/>
    </source>
</evidence>
<evidence type="ECO:0000313" key="3">
    <source>
        <dbReference type="EMBL" id="UOQ67502.1"/>
    </source>
</evidence>
<dbReference type="InterPro" id="IPR036163">
    <property type="entry name" value="HMA_dom_sf"/>
</dbReference>
<feature type="region of interest" description="Disordered" evidence="1">
    <location>
        <begin position="93"/>
        <end position="115"/>
    </location>
</feature>
<dbReference type="SUPFAM" id="SSF55008">
    <property type="entry name" value="HMA, heavy metal-associated domain"/>
    <property type="match status" value="1"/>
</dbReference>
<sequence>MKSVKTFLLALVTLLTTQVAQAQTTPKAKAKTAGTEQVQMKTSAVCDMCKTRLEKAMAYEKGVQAAVLDVPTQVLTVTYRPIRLHRRTYAPPCKKPVTTPTLSPPTPVPTTACPTAARKPTQYTLKRAANKVASSAACYS</sequence>